<organism evidence="1 2">
    <name type="scientific">Candidatus Magnetobacterium casense</name>
    <dbReference type="NCBI Taxonomy" id="1455061"/>
    <lineage>
        <taxon>Bacteria</taxon>
        <taxon>Pseudomonadati</taxon>
        <taxon>Nitrospirota</taxon>
        <taxon>Thermodesulfovibrionia</taxon>
        <taxon>Thermodesulfovibrionales</taxon>
        <taxon>Candidatus Magnetobacteriaceae</taxon>
        <taxon>Candidatus Magnetobacterium</taxon>
    </lineage>
</organism>
<reference evidence="1 2" key="1">
    <citation type="journal article" date="2020" name="J Geophys Res Biogeosci">
        <title>Magnetotaxis as an Adaptation to Enable Bacterial Shuttling of Microbial Sulfur and Sulfur Cycling Across Aquatic Oxic#Anoxic Interfaces.</title>
        <authorList>
            <person name="Li J."/>
            <person name="Liu P."/>
            <person name="Wang J."/>
            <person name="Roberts A.P."/>
            <person name="Pan Y."/>
        </authorList>
    </citation>
    <scope>NUCLEOTIDE SEQUENCE [LARGE SCALE GENOMIC DNA]</scope>
    <source>
        <strain evidence="1 2">MYR-1_YQ</strain>
    </source>
</reference>
<protein>
    <submittedName>
        <fullName evidence="1">Uncharacterized protein</fullName>
    </submittedName>
</protein>
<gene>
    <name evidence="1" type="ORF">HWQ67_08420</name>
</gene>
<dbReference type="EMBL" id="JABXWD010000127">
    <property type="protein sequence ID" value="MBV6341608.1"/>
    <property type="molecule type" value="Genomic_DNA"/>
</dbReference>
<sequence>MSFLQINIKVVDRLVRELLKDADRNRWLSLASLLPMLAEVSPEEFIGAVEGSLRKPDQSVTCLLKETSGNTFTGQCYHAGLLWALETLAWSPDWLSRISIILAKLAHVEIKGNYGNTPLSSLVNFYRPWFPQTSVDKEYRISALKRLVTDEPDVAFELLYQLIPNRLGHAMEHQQNLEFLFDSTLVCKNMGQR</sequence>
<keyword evidence="2" id="KW-1185">Reference proteome</keyword>
<dbReference type="Proteomes" id="UP001196980">
    <property type="component" value="Unassembled WGS sequence"/>
</dbReference>
<dbReference type="RefSeq" id="WP_218252242.1">
    <property type="nucleotide sequence ID" value="NZ_JABXWD010000127.1"/>
</dbReference>
<accession>A0ABS6RYA6</accession>
<comment type="caution">
    <text evidence="1">The sequence shown here is derived from an EMBL/GenBank/DDBJ whole genome shotgun (WGS) entry which is preliminary data.</text>
</comment>
<evidence type="ECO:0000313" key="1">
    <source>
        <dbReference type="EMBL" id="MBV6341608.1"/>
    </source>
</evidence>
<evidence type="ECO:0000313" key="2">
    <source>
        <dbReference type="Proteomes" id="UP001196980"/>
    </source>
</evidence>
<name>A0ABS6RYA6_9BACT</name>
<proteinExistence type="predicted"/>